<accession>A0A7D5KKJ5</accession>
<dbReference type="GO" id="GO:0012505">
    <property type="term" value="C:endomembrane system"/>
    <property type="evidence" value="ECO:0007669"/>
    <property type="project" value="UniProtKB-SubCell"/>
</dbReference>
<dbReference type="EMBL" id="CP058601">
    <property type="protein sequence ID" value="QLG50499.1"/>
    <property type="molecule type" value="Genomic_DNA"/>
</dbReference>
<feature type="transmembrane region" description="Helical" evidence="5">
    <location>
        <begin position="132"/>
        <end position="151"/>
    </location>
</feature>
<dbReference type="OrthoDB" id="327281at2157"/>
<evidence type="ECO:0000259" key="6">
    <source>
        <dbReference type="SMART" id="SM00752"/>
    </source>
</evidence>
<comment type="subcellular location">
    <subcellularLocation>
        <location evidence="1">Endomembrane system</location>
        <topology evidence="1">Multi-pass membrane protein</topology>
    </subcellularLocation>
</comment>
<dbReference type="GeneID" id="56035108"/>
<feature type="transmembrane region" description="Helical" evidence="5">
    <location>
        <begin position="90"/>
        <end position="111"/>
    </location>
</feature>
<feature type="transmembrane region" description="Helical" evidence="5">
    <location>
        <begin position="206"/>
        <end position="225"/>
    </location>
</feature>
<keyword evidence="8" id="KW-1185">Reference proteome</keyword>
<evidence type="ECO:0000256" key="2">
    <source>
        <dbReference type="ARBA" id="ARBA00022692"/>
    </source>
</evidence>
<dbReference type="PANTHER" id="PTHR39535:SF2">
    <property type="entry name" value="HTTM DOMAIN-CONTAINING PROTEIN"/>
    <property type="match status" value="1"/>
</dbReference>
<evidence type="ECO:0000256" key="1">
    <source>
        <dbReference type="ARBA" id="ARBA00004127"/>
    </source>
</evidence>
<sequence>MSKRNTSFITDSSPTDVIDRISQAITRRFAVDTRALAAFRIALGLLLIADLAARSRNLGAFYTDSGVLPRTALYSDYSTVYSLHAVSGEAWAISLLFVVAAAFAVAVIVGYRTRVAIVCSWLLLLSLHVRNPMVLNGGDVLLRMLVFWAMFLPLDERWAVDASPADSDRATVSNVATMALLLQVVVMYVANAIHKTDGEMWLNGEAVVYVFSLDYQFTILLGNVLAEYHDLLRLMTYLWVALVICAPLLLILTGLPRALLASGFVGMHVGMLATMRIGLFPLIVVAAFIPFYPPTVWNWISALASRIGLAQPLHRWLRRLDAVVPDRPAAGRGGIALPGPRNLLSAGLEHGRAVFSTALPALFLVLIVLSNAQAVGYTQVPDPGESVLDATETDQSWRMFAPEPLQTDGWYVVPGELENGTEVDAMYESEVSWEPPPDGNAVYPSARWRKYLSNVWGADNTNHRSYLGNYLCDRWNRNHGTNLEEIQIYYVAQPSQPYNETEPTNEIMIKQYNCSGDLVQ</sequence>
<evidence type="ECO:0000256" key="3">
    <source>
        <dbReference type="ARBA" id="ARBA00022989"/>
    </source>
</evidence>
<protein>
    <submittedName>
        <fullName evidence="7">HTTM domain-containing protein</fullName>
    </submittedName>
</protein>
<evidence type="ECO:0000256" key="4">
    <source>
        <dbReference type="ARBA" id="ARBA00023136"/>
    </source>
</evidence>
<evidence type="ECO:0000313" key="8">
    <source>
        <dbReference type="Proteomes" id="UP000509241"/>
    </source>
</evidence>
<reference evidence="7 8" key="1">
    <citation type="submission" date="2020-07" db="EMBL/GenBank/DDBJ databases">
        <authorList>
            <person name="Cui H."/>
        </authorList>
    </citation>
    <scope>NUCLEOTIDE SEQUENCE [LARGE SCALE GENOMIC DNA]</scope>
    <source>
        <strain evidence="7 8">YPL8</strain>
    </source>
</reference>
<dbReference type="InterPro" id="IPR011020">
    <property type="entry name" value="HTTM-like"/>
</dbReference>
<dbReference type="Pfam" id="PF05090">
    <property type="entry name" value="HTTM"/>
    <property type="match status" value="1"/>
</dbReference>
<keyword evidence="4 5" id="KW-0472">Membrane</keyword>
<dbReference type="KEGG" id="haly:HYG82_17415"/>
<feature type="domain" description="HTTM-like" evidence="6">
    <location>
        <begin position="28"/>
        <end position="296"/>
    </location>
</feature>
<evidence type="ECO:0000313" key="7">
    <source>
        <dbReference type="EMBL" id="QLG50499.1"/>
    </source>
</evidence>
<dbReference type="AlphaFoldDB" id="A0A7D5KKJ5"/>
<dbReference type="InterPro" id="IPR053934">
    <property type="entry name" value="HTTM_dom"/>
</dbReference>
<dbReference type="PANTHER" id="PTHR39535">
    <property type="entry name" value="SPORULATION-DELAYING PROTEIN SDPB"/>
    <property type="match status" value="1"/>
</dbReference>
<proteinExistence type="predicted"/>
<feature type="transmembrane region" description="Helical" evidence="5">
    <location>
        <begin position="35"/>
        <end position="53"/>
    </location>
</feature>
<gene>
    <name evidence="7" type="ORF">HYG82_17415</name>
</gene>
<keyword evidence="3 5" id="KW-1133">Transmembrane helix</keyword>
<dbReference type="SMART" id="SM00752">
    <property type="entry name" value="HTTM"/>
    <property type="match status" value="1"/>
</dbReference>
<dbReference type="RefSeq" id="WP_179263060.1">
    <property type="nucleotide sequence ID" value="NZ_CP058601.1"/>
</dbReference>
<feature type="transmembrane region" description="Helical" evidence="5">
    <location>
        <begin position="237"/>
        <end position="260"/>
    </location>
</feature>
<feature type="transmembrane region" description="Helical" evidence="5">
    <location>
        <begin position="171"/>
        <end position="194"/>
    </location>
</feature>
<dbReference type="InterPro" id="IPR052964">
    <property type="entry name" value="Sporulation_signal_mat"/>
</dbReference>
<evidence type="ECO:0000256" key="5">
    <source>
        <dbReference type="SAM" id="Phobius"/>
    </source>
</evidence>
<organism evidence="7 8">
    <name type="scientific">Natrinema halophilum</name>
    <dbReference type="NCBI Taxonomy" id="1699371"/>
    <lineage>
        <taxon>Archaea</taxon>
        <taxon>Methanobacteriati</taxon>
        <taxon>Methanobacteriota</taxon>
        <taxon>Stenosarchaea group</taxon>
        <taxon>Halobacteria</taxon>
        <taxon>Halobacteriales</taxon>
        <taxon>Natrialbaceae</taxon>
        <taxon>Natrinema</taxon>
    </lineage>
</organism>
<dbReference type="Proteomes" id="UP000509241">
    <property type="component" value="Chromosome"/>
</dbReference>
<name>A0A7D5KKJ5_9EURY</name>
<keyword evidence="2 5" id="KW-0812">Transmembrane</keyword>
<feature type="transmembrane region" description="Helical" evidence="5">
    <location>
        <begin position="272"/>
        <end position="292"/>
    </location>
</feature>